<organism evidence="3 4">
    <name type="scientific">Salinactinospora qingdaonensis</name>
    <dbReference type="NCBI Taxonomy" id="702744"/>
    <lineage>
        <taxon>Bacteria</taxon>
        <taxon>Bacillati</taxon>
        <taxon>Actinomycetota</taxon>
        <taxon>Actinomycetes</taxon>
        <taxon>Streptosporangiales</taxon>
        <taxon>Nocardiopsidaceae</taxon>
        <taxon>Salinactinospora</taxon>
    </lineage>
</organism>
<keyword evidence="3" id="KW-0413">Isomerase</keyword>
<dbReference type="Proteomes" id="UP001500908">
    <property type="component" value="Unassembled WGS sequence"/>
</dbReference>
<dbReference type="Pfam" id="PF11716">
    <property type="entry name" value="MDMPI_N"/>
    <property type="match status" value="1"/>
</dbReference>
<reference evidence="4" key="1">
    <citation type="journal article" date="2019" name="Int. J. Syst. Evol. Microbiol.">
        <title>The Global Catalogue of Microorganisms (GCM) 10K type strain sequencing project: providing services to taxonomists for standard genome sequencing and annotation.</title>
        <authorList>
            <consortium name="The Broad Institute Genomics Platform"/>
            <consortium name="The Broad Institute Genome Sequencing Center for Infectious Disease"/>
            <person name="Wu L."/>
            <person name="Ma J."/>
        </authorList>
    </citation>
    <scope>NUCLEOTIDE SEQUENCE [LARGE SCALE GENOMIC DNA]</scope>
    <source>
        <strain evidence="4">JCM 17137</strain>
    </source>
</reference>
<dbReference type="InterPro" id="IPR036527">
    <property type="entry name" value="SCP2_sterol-bd_dom_sf"/>
</dbReference>
<comment type="caution">
    <text evidence="3">The sequence shown here is derived from an EMBL/GenBank/DDBJ whole genome shotgun (WGS) entry which is preliminary data.</text>
</comment>
<dbReference type="Gene3D" id="3.30.1050.20">
    <property type="match status" value="1"/>
</dbReference>
<dbReference type="NCBIfam" id="TIGR03083">
    <property type="entry name" value="maleylpyruvate isomerase family mycothiol-dependent enzyme"/>
    <property type="match status" value="1"/>
</dbReference>
<keyword evidence="4" id="KW-1185">Reference proteome</keyword>
<sequence>MEQPTSAQVDRWIHKGTKLFADAIAELADAEFRAPSLLPGWTRAHVIAHVVGNAKALLNLLTWARTGVETPMYASDEARATEIEERAQEPPEWLRAEFAASARELDDGLAALAPEHLDRPLHTRQGTSVTARQVPWLRTGELWLHLVDLDIGHTCADFPTDLVDALLARVTADRSAARSCPWLLLAPTDREREWEVTSGTTASSPVRVTGTAAEVLAWLTGRSTGSGLHTDSGGVPALPAWL</sequence>
<protein>
    <submittedName>
        <fullName evidence="3">Mycothiol-dependent maleylpyruvate isomerase NagL</fullName>
    </submittedName>
</protein>
<dbReference type="InterPro" id="IPR024344">
    <property type="entry name" value="MDMPI_metal-binding"/>
</dbReference>
<dbReference type="InterPro" id="IPR017517">
    <property type="entry name" value="Maleyloyr_isom"/>
</dbReference>
<dbReference type="GO" id="GO:0016853">
    <property type="term" value="F:isomerase activity"/>
    <property type="evidence" value="ECO:0007669"/>
    <property type="project" value="UniProtKB-KW"/>
</dbReference>
<accession>A0ABP7FI67</accession>
<proteinExistence type="predicted"/>
<evidence type="ECO:0000313" key="3">
    <source>
        <dbReference type="EMBL" id="GAA3739763.1"/>
    </source>
</evidence>
<gene>
    <name evidence="3" type="primary">nagL</name>
    <name evidence="3" type="ORF">GCM10022402_19440</name>
</gene>
<feature type="domain" description="Mycothiol-dependent maleylpyruvate isomerase metal-binding" evidence="2">
    <location>
        <begin position="17"/>
        <end position="149"/>
    </location>
</feature>
<evidence type="ECO:0000259" key="1">
    <source>
        <dbReference type="Pfam" id="PF07398"/>
    </source>
</evidence>
<dbReference type="RefSeq" id="WP_344969875.1">
    <property type="nucleotide sequence ID" value="NZ_BAABDD010000007.1"/>
</dbReference>
<feature type="domain" description="MDMPI C-terminal" evidence="1">
    <location>
        <begin position="157"/>
        <end position="239"/>
    </location>
</feature>
<dbReference type="Gene3D" id="1.20.120.450">
    <property type="entry name" value="dinb family like domain"/>
    <property type="match status" value="1"/>
</dbReference>
<evidence type="ECO:0000313" key="4">
    <source>
        <dbReference type="Proteomes" id="UP001500908"/>
    </source>
</evidence>
<dbReference type="SUPFAM" id="SSF55718">
    <property type="entry name" value="SCP-like"/>
    <property type="match status" value="1"/>
</dbReference>
<dbReference type="SUPFAM" id="SSF109854">
    <property type="entry name" value="DinB/YfiT-like putative metalloenzymes"/>
    <property type="match status" value="1"/>
</dbReference>
<dbReference type="InterPro" id="IPR010872">
    <property type="entry name" value="MDMPI_C-term_domain"/>
</dbReference>
<dbReference type="EMBL" id="BAABDD010000007">
    <property type="protein sequence ID" value="GAA3739763.1"/>
    <property type="molecule type" value="Genomic_DNA"/>
</dbReference>
<dbReference type="InterPro" id="IPR034660">
    <property type="entry name" value="DinB/YfiT-like"/>
</dbReference>
<dbReference type="Pfam" id="PF07398">
    <property type="entry name" value="MDMPI_C"/>
    <property type="match status" value="1"/>
</dbReference>
<name>A0ABP7FI67_9ACTN</name>
<evidence type="ECO:0000259" key="2">
    <source>
        <dbReference type="Pfam" id="PF11716"/>
    </source>
</evidence>